<evidence type="ECO:0000256" key="2">
    <source>
        <dbReference type="ARBA" id="ARBA00022475"/>
    </source>
</evidence>
<gene>
    <name evidence="12" type="primary">tolQ</name>
    <name evidence="12" type="ORF">H8E23_13360</name>
</gene>
<sequence>MFSVDMNLIHIIRNAGLMVQFVLLLLLFFSITSWAIMIMKYRYIKRAYAESAMFADFFWKSKDLSEAFTKAKQLQGSPIARVFRVGYVELKKLSQSGASTTSPPLQSSEAEHTSLSSRFAGTDTIKRALRRAINTETTRITQMVPFLATTGNTTPFIGLFGTVWGIMNSFHGIGLKGSASLAVVAPGISEALIATAAGLAAAIPAVIAFNHFMQKIRIFESELHNFSADFLNIIERDILNEKGSN</sequence>
<keyword evidence="8" id="KW-0131">Cell cycle</keyword>
<dbReference type="InterPro" id="IPR014163">
    <property type="entry name" value="Tol-Pal_TolQ"/>
</dbReference>
<feature type="transmembrane region" description="Helical" evidence="10">
    <location>
        <begin position="187"/>
        <end position="209"/>
    </location>
</feature>
<evidence type="ECO:0000256" key="9">
    <source>
        <dbReference type="RuleBase" id="RU004057"/>
    </source>
</evidence>
<keyword evidence="9" id="KW-0813">Transport</keyword>
<evidence type="ECO:0000256" key="4">
    <source>
        <dbReference type="ARBA" id="ARBA00022618"/>
    </source>
</evidence>
<protein>
    <submittedName>
        <fullName evidence="12">Protein TolQ</fullName>
    </submittedName>
</protein>
<comment type="similarity">
    <text evidence="9">Belongs to the exbB/tolQ family.</text>
</comment>
<dbReference type="NCBIfam" id="TIGR02796">
    <property type="entry name" value="tolQ"/>
    <property type="match status" value="1"/>
</dbReference>
<dbReference type="GO" id="GO:0051301">
    <property type="term" value="P:cell division"/>
    <property type="evidence" value="ECO:0007669"/>
    <property type="project" value="UniProtKB-KW"/>
</dbReference>
<dbReference type="PANTHER" id="PTHR30625:SF3">
    <property type="entry name" value="TOL-PAL SYSTEM PROTEIN TOLQ"/>
    <property type="match status" value="1"/>
</dbReference>
<evidence type="ECO:0000256" key="3">
    <source>
        <dbReference type="ARBA" id="ARBA00022519"/>
    </source>
</evidence>
<keyword evidence="3" id="KW-0997">Cell inner membrane</keyword>
<dbReference type="GO" id="GO:0043213">
    <property type="term" value="P:bacteriocin transport"/>
    <property type="evidence" value="ECO:0007669"/>
    <property type="project" value="InterPro"/>
</dbReference>
<keyword evidence="2" id="KW-1003">Cell membrane</keyword>
<keyword evidence="9" id="KW-0653">Protein transport</keyword>
<evidence type="ECO:0000256" key="7">
    <source>
        <dbReference type="ARBA" id="ARBA00023136"/>
    </source>
</evidence>
<dbReference type="InterPro" id="IPR002898">
    <property type="entry name" value="MotA_ExbB_proton_chnl"/>
</dbReference>
<accession>A0A8J6NVS3</accession>
<feature type="domain" description="MotA/TolQ/ExbB proton channel" evidence="11">
    <location>
        <begin position="120"/>
        <end position="222"/>
    </location>
</feature>
<feature type="transmembrane region" description="Helical" evidence="10">
    <location>
        <begin position="15"/>
        <end position="36"/>
    </location>
</feature>
<evidence type="ECO:0000256" key="10">
    <source>
        <dbReference type="SAM" id="Phobius"/>
    </source>
</evidence>
<evidence type="ECO:0000256" key="1">
    <source>
        <dbReference type="ARBA" id="ARBA00004651"/>
    </source>
</evidence>
<name>A0A8J6NVS3_9BACT</name>
<feature type="transmembrane region" description="Helical" evidence="10">
    <location>
        <begin position="146"/>
        <end position="167"/>
    </location>
</feature>
<keyword evidence="7 10" id="KW-0472">Membrane</keyword>
<evidence type="ECO:0000256" key="6">
    <source>
        <dbReference type="ARBA" id="ARBA00022989"/>
    </source>
</evidence>
<evidence type="ECO:0000256" key="5">
    <source>
        <dbReference type="ARBA" id="ARBA00022692"/>
    </source>
</evidence>
<keyword evidence="6 10" id="KW-1133">Transmembrane helix</keyword>
<proteinExistence type="inferred from homology"/>
<keyword evidence="4" id="KW-0132">Cell division</keyword>
<dbReference type="PANTHER" id="PTHR30625">
    <property type="entry name" value="PROTEIN TOLQ"/>
    <property type="match status" value="1"/>
</dbReference>
<comment type="caution">
    <text evidence="12">The sequence shown here is derived from an EMBL/GenBank/DDBJ whole genome shotgun (WGS) entry which is preliminary data.</text>
</comment>
<reference evidence="12 13" key="1">
    <citation type="submission" date="2020-08" db="EMBL/GenBank/DDBJ databases">
        <title>Bridging the membrane lipid divide: bacteria of the FCB group superphylum have the potential to synthesize archaeal ether lipids.</title>
        <authorList>
            <person name="Villanueva L."/>
            <person name="Von Meijenfeldt F.A.B."/>
            <person name="Westbye A.B."/>
            <person name="Yadav S."/>
            <person name="Hopmans E.C."/>
            <person name="Dutilh B.E."/>
            <person name="Sinninghe Damste J.S."/>
        </authorList>
    </citation>
    <scope>NUCLEOTIDE SEQUENCE [LARGE SCALE GENOMIC DNA]</scope>
    <source>
        <strain evidence="12">NIOZ-UU30</strain>
    </source>
</reference>
<dbReference type="EMBL" id="JACNJH010000186">
    <property type="protein sequence ID" value="MBC8362374.1"/>
    <property type="molecule type" value="Genomic_DNA"/>
</dbReference>
<dbReference type="InterPro" id="IPR050790">
    <property type="entry name" value="ExbB/TolQ_transport"/>
</dbReference>
<dbReference type="GO" id="GO:0017038">
    <property type="term" value="P:protein import"/>
    <property type="evidence" value="ECO:0007669"/>
    <property type="project" value="TreeGrafter"/>
</dbReference>
<dbReference type="AlphaFoldDB" id="A0A8J6NVS3"/>
<keyword evidence="5 10" id="KW-0812">Transmembrane</keyword>
<dbReference type="Pfam" id="PF01618">
    <property type="entry name" value="MotA_ExbB"/>
    <property type="match status" value="1"/>
</dbReference>
<evidence type="ECO:0000256" key="8">
    <source>
        <dbReference type="ARBA" id="ARBA00023306"/>
    </source>
</evidence>
<comment type="subcellular location">
    <subcellularLocation>
        <location evidence="1">Cell membrane</location>
        <topology evidence="1">Multi-pass membrane protein</topology>
    </subcellularLocation>
    <subcellularLocation>
        <location evidence="9">Membrane</location>
        <topology evidence="9">Multi-pass membrane protein</topology>
    </subcellularLocation>
</comment>
<evidence type="ECO:0000313" key="13">
    <source>
        <dbReference type="Proteomes" id="UP000603434"/>
    </source>
</evidence>
<evidence type="ECO:0000259" key="11">
    <source>
        <dbReference type="Pfam" id="PF01618"/>
    </source>
</evidence>
<organism evidence="12 13">
    <name type="scientific">Candidatus Desulfatibia profunda</name>
    <dbReference type="NCBI Taxonomy" id="2841695"/>
    <lineage>
        <taxon>Bacteria</taxon>
        <taxon>Pseudomonadati</taxon>
        <taxon>Thermodesulfobacteriota</taxon>
        <taxon>Desulfobacteria</taxon>
        <taxon>Desulfobacterales</taxon>
        <taxon>Desulfobacterales incertae sedis</taxon>
        <taxon>Candidatus Desulfatibia</taxon>
    </lineage>
</organism>
<dbReference type="GO" id="GO:0005886">
    <property type="term" value="C:plasma membrane"/>
    <property type="evidence" value="ECO:0007669"/>
    <property type="project" value="UniProtKB-SubCell"/>
</dbReference>
<evidence type="ECO:0000313" key="12">
    <source>
        <dbReference type="EMBL" id="MBC8362374.1"/>
    </source>
</evidence>
<dbReference type="Proteomes" id="UP000603434">
    <property type="component" value="Unassembled WGS sequence"/>
</dbReference>